<organism evidence="3 4">
    <name type="scientific">Bordetella flabilis</name>
    <dbReference type="NCBI Taxonomy" id="463014"/>
    <lineage>
        <taxon>Bacteria</taxon>
        <taxon>Pseudomonadati</taxon>
        <taxon>Pseudomonadota</taxon>
        <taxon>Betaproteobacteria</taxon>
        <taxon>Burkholderiales</taxon>
        <taxon>Alcaligenaceae</taxon>
        <taxon>Bordetella</taxon>
    </lineage>
</organism>
<dbReference type="PANTHER" id="PTHR42928:SF5">
    <property type="entry name" value="BLR1237 PROTEIN"/>
    <property type="match status" value="1"/>
</dbReference>
<dbReference type="STRING" id="463014.BAU07_09020"/>
<proteinExistence type="inferred from homology"/>
<evidence type="ECO:0008006" key="5">
    <source>
        <dbReference type="Google" id="ProtNLM"/>
    </source>
</evidence>
<evidence type="ECO:0000313" key="4">
    <source>
        <dbReference type="Proteomes" id="UP000091926"/>
    </source>
</evidence>
<dbReference type="AlphaFoldDB" id="A0A193GC84"/>
<keyword evidence="2" id="KW-0732">Signal</keyword>
<feature type="signal peptide" evidence="2">
    <location>
        <begin position="1"/>
        <end position="29"/>
    </location>
</feature>
<dbReference type="Proteomes" id="UP000091926">
    <property type="component" value="Chromosome"/>
</dbReference>
<dbReference type="Pfam" id="PF03401">
    <property type="entry name" value="TctC"/>
    <property type="match status" value="1"/>
</dbReference>
<dbReference type="EMBL" id="CP016172">
    <property type="protein sequence ID" value="ANN77228.1"/>
    <property type="molecule type" value="Genomic_DNA"/>
</dbReference>
<gene>
    <name evidence="3" type="ORF">BAU07_09020</name>
</gene>
<dbReference type="PROSITE" id="PS51318">
    <property type="entry name" value="TAT"/>
    <property type="match status" value="1"/>
</dbReference>
<keyword evidence="4" id="KW-1185">Reference proteome</keyword>
<reference evidence="3 4" key="1">
    <citation type="submission" date="2016-06" db="EMBL/GenBank/DDBJ databases">
        <title>Complete genome sequences of Bordetella bronchialis and Bordetella flabilis.</title>
        <authorList>
            <person name="LiPuma J.J."/>
            <person name="Spilker T."/>
        </authorList>
    </citation>
    <scope>NUCLEOTIDE SEQUENCE [LARGE SCALE GENOMIC DNA]</scope>
    <source>
        <strain evidence="3 4">AU10664</strain>
    </source>
</reference>
<evidence type="ECO:0000313" key="3">
    <source>
        <dbReference type="EMBL" id="ANN77228.1"/>
    </source>
</evidence>
<evidence type="ECO:0000256" key="1">
    <source>
        <dbReference type="ARBA" id="ARBA00006987"/>
    </source>
</evidence>
<name>A0A193GC84_9BORD</name>
<dbReference type="InterPro" id="IPR005064">
    <property type="entry name" value="BUG"/>
</dbReference>
<dbReference type="PIRSF" id="PIRSF017082">
    <property type="entry name" value="YflP"/>
    <property type="match status" value="1"/>
</dbReference>
<dbReference type="PANTHER" id="PTHR42928">
    <property type="entry name" value="TRICARBOXYLATE-BINDING PROTEIN"/>
    <property type="match status" value="1"/>
</dbReference>
<feature type="chain" id="PRO_5008258800" description="ABC transporter substrate-binding protein" evidence="2">
    <location>
        <begin position="30"/>
        <end position="331"/>
    </location>
</feature>
<dbReference type="CDD" id="cd13578">
    <property type="entry name" value="PBP2_Bug27"/>
    <property type="match status" value="1"/>
</dbReference>
<dbReference type="SUPFAM" id="SSF53850">
    <property type="entry name" value="Periplasmic binding protein-like II"/>
    <property type="match status" value="1"/>
</dbReference>
<dbReference type="Gene3D" id="3.40.190.10">
    <property type="entry name" value="Periplasmic binding protein-like II"/>
    <property type="match status" value="1"/>
</dbReference>
<accession>A0A193GC84</accession>
<dbReference type="Gene3D" id="3.40.190.150">
    <property type="entry name" value="Bordetella uptake gene, domain 1"/>
    <property type="match status" value="1"/>
</dbReference>
<dbReference type="InterPro" id="IPR042100">
    <property type="entry name" value="Bug_dom1"/>
</dbReference>
<dbReference type="KEGG" id="bfz:BAU07_09020"/>
<dbReference type="RefSeq" id="WP_066656336.1">
    <property type="nucleotide sequence ID" value="NZ_CBCSCL010000050.1"/>
</dbReference>
<dbReference type="OrthoDB" id="9780943at2"/>
<comment type="similarity">
    <text evidence="1">Belongs to the UPF0065 (bug) family.</text>
</comment>
<evidence type="ECO:0000256" key="2">
    <source>
        <dbReference type="SAM" id="SignalP"/>
    </source>
</evidence>
<sequence>MNASLSRRRLLAAAAAAMTAPWVSRATLAATPAALPDKPLRLIVPFAPGGPVDSLGRLIGKVMSPSLKRSVVVDNRPGGGGIVALNAVSSAPEDGTTVVLSSITLVTTPALMSSVPYDAEKDFDPITVVGFIPHVLVVREDDPAHTLADLVKAAKSRPGALSYGSSGNGTSAHLAGALFADRAGLDVTHVPYRGAAPALTDLLAGRLQFMFLDVPTLLPYLRAGKVRALAVAPAAGARALPEVPTIAASGYPGFDIHAWYGALVKAGTPAPARQALYDAVRDALNSDEAKRYLASVGIDPGGMPPPAFATLIHDDLVGWKQTIGRLHISIG</sequence>
<dbReference type="InterPro" id="IPR006311">
    <property type="entry name" value="TAT_signal"/>
</dbReference>
<protein>
    <recommendedName>
        <fullName evidence="5">ABC transporter substrate-binding protein</fullName>
    </recommendedName>
</protein>